<keyword evidence="1" id="KW-0479">Metal-binding</keyword>
<dbReference type="AlphaFoldDB" id="A0A5E4MF31"/>
<evidence type="ECO:0000256" key="1">
    <source>
        <dbReference type="PROSITE-ProRule" id="PRU00047"/>
    </source>
</evidence>
<name>A0A5E4MF31_9HEMI</name>
<dbReference type="InterPro" id="IPR036875">
    <property type="entry name" value="Znf_CCHC_sf"/>
</dbReference>
<dbReference type="GO" id="GO:0008270">
    <property type="term" value="F:zinc ion binding"/>
    <property type="evidence" value="ECO:0007669"/>
    <property type="project" value="UniProtKB-KW"/>
</dbReference>
<evidence type="ECO:0000313" key="4">
    <source>
        <dbReference type="EMBL" id="VVC30073.1"/>
    </source>
</evidence>
<dbReference type="OrthoDB" id="6604172at2759"/>
<evidence type="ECO:0000259" key="3">
    <source>
        <dbReference type="PROSITE" id="PS50158"/>
    </source>
</evidence>
<reference evidence="4 5" key="1">
    <citation type="submission" date="2019-08" db="EMBL/GenBank/DDBJ databases">
        <authorList>
            <person name="Alioto T."/>
            <person name="Alioto T."/>
            <person name="Gomez Garrido J."/>
        </authorList>
    </citation>
    <scope>NUCLEOTIDE SEQUENCE [LARGE SCALE GENOMIC DNA]</scope>
</reference>
<dbReference type="GO" id="GO:0003676">
    <property type="term" value="F:nucleic acid binding"/>
    <property type="evidence" value="ECO:0007669"/>
    <property type="project" value="InterPro"/>
</dbReference>
<dbReference type="Proteomes" id="UP000325440">
    <property type="component" value="Unassembled WGS sequence"/>
</dbReference>
<organism evidence="4 5">
    <name type="scientific">Cinara cedri</name>
    <dbReference type="NCBI Taxonomy" id="506608"/>
    <lineage>
        <taxon>Eukaryota</taxon>
        <taxon>Metazoa</taxon>
        <taxon>Ecdysozoa</taxon>
        <taxon>Arthropoda</taxon>
        <taxon>Hexapoda</taxon>
        <taxon>Insecta</taxon>
        <taxon>Pterygota</taxon>
        <taxon>Neoptera</taxon>
        <taxon>Paraneoptera</taxon>
        <taxon>Hemiptera</taxon>
        <taxon>Sternorrhyncha</taxon>
        <taxon>Aphidomorpha</taxon>
        <taxon>Aphidoidea</taxon>
        <taxon>Aphididae</taxon>
        <taxon>Lachninae</taxon>
        <taxon>Cinara</taxon>
    </lineage>
</organism>
<dbReference type="EMBL" id="CABPRJ010000504">
    <property type="protein sequence ID" value="VVC30073.1"/>
    <property type="molecule type" value="Genomic_DNA"/>
</dbReference>
<sequence length="328" mass="36626">MSSISDSVSITDSDESVNLVDLFEINEINKIKMSSPKLTYETGIKTIPRYGAEEKELMSFLKTCEYVLNNIVETFKPLVLEGILAKLTGKASQVTRFKNIDSYEELKEVLVENFGVQQTVGQIQLELAACMQLANEGIKVYYEKLEALCFQLIEALLLEDTKKAEEAVINKMIKRQALTVFVAGLREPYHVLVKSHNKNTLREAYQAALEAEKTMIAQEHNKKLFINKNNGAKSSVKCFKCNKIGHKSFQCYNKNVSAGRSNNQGDVNRKTSTNERDNKTKIVCNYCKKVGHVMADCYKIKNKNKQLNGNNNGNNGSGPSGAGSVTVN</sequence>
<proteinExistence type="predicted"/>
<keyword evidence="1" id="KW-0863">Zinc-finger</keyword>
<evidence type="ECO:0000313" key="5">
    <source>
        <dbReference type="Proteomes" id="UP000325440"/>
    </source>
</evidence>
<dbReference type="Pfam" id="PF00098">
    <property type="entry name" value="zf-CCHC"/>
    <property type="match status" value="1"/>
</dbReference>
<feature type="domain" description="CCHC-type" evidence="3">
    <location>
        <begin position="237"/>
        <end position="251"/>
    </location>
</feature>
<keyword evidence="5" id="KW-1185">Reference proteome</keyword>
<keyword evidence="1" id="KW-0862">Zinc</keyword>
<accession>A0A5E4MF31</accession>
<dbReference type="InterPro" id="IPR001878">
    <property type="entry name" value="Znf_CCHC"/>
</dbReference>
<evidence type="ECO:0000256" key="2">
    <source>
        <dbReference type="SAM" id="MobiDB-lite"/>
    </source>
</evidence>
<dbReference type="SUPFAM" id="SSF57756">
    <property type="entry name" value="Retrovirus zinc finger-like domains"/>
    <property type="match status" value="1"/>
</dbReference>
<feature type="region of interest" description="Disordered" evidence="2">
    <location>
        <begin position="306"/>
        <end position="328"/>
    </location>
</feature>
<dbReference type="Gene3D" id="4.10.60.10">
    <property type="entry name" value="Zinc finger, CCHC-type"/>
    <property type="match status" value="1"/>
</dbReference>
<gene>
    <name evidence="4" type="ORF">CINCED_3A003539</name>
</gene>
<dbReference type="SMART" id="SM00343">
    <property type="entry name" value="ZnF_C2HC"/>
    <property type="match status" value="2"/>
</dbReference>
<protein>
    <submittedName>
        <fullName evidence="4">Retrotransposon gag domain,Zinc finger, CCHC-type</fullName>
    </submittedName>
</protein>
<dbReference type="PROSITE" id="PS50158">
    <property type="entry name" value="ZF_CCHC"/>
    <property type="match status" value="1"/>
</dbReference>